<sequence length="75" mass="8166">MPATDSSQKSSGRAAQYTEVRYPSSMTVPTDAQPLSQNDEVEVRIEGNLWVAGIVIAVLEAVNRVSTRSAGLRRF</sequence>
<accession>A0A9P3G791</accession>
<dbReference type="EMBL" id="BPQB01000010">
    <property type="protein sequence ID" value="GJE88744.1"/>
    <property type="molecule type" value="Genomic_DNA"/>
</dbReference>
<evidence type="ECO:0000313" key="2">
    <source>
        <dbReference type="Proteomes" id="UP000703269"/>
    </source>
</evidence>
<name>A0A9P3G791_9APHY</name>
<gene>
    <name evidence="1" type="ORF">PsYK624_048270</name>
</gene>
<proteinExistence type="predicted"/>
<organism evidence="1 2">
    <name type="scientific">Phanerochaete sordida</name>
    <dbReference type="NCBI Taxonomy" id="48140"/>
    <lineage>
        <taxon>Eukaryota</taxon>
        <taxon>Fungi</taxon>
        <taxon>Dikarya</taxon>
        <taxon>Basidiomycota</taxon>
        <taxon>Agaricomycotina</taxon>
        <taxon>Agaricomycetes</taxon>
        <taxon>Polyporales</taxon>
        <taxon>Phanerochaetaceae</taxon>
        <taxon>Phanerochaete</taxon>
    </lineage>
</organism>
<protein>
    <submittedName>
        <fullName evidence="1">Uncharacterized protein</fullName>
    </submittedName>
</protein>
<dbReference type="AlphaFoldDB" id="A0A9P3G791"/>
<comment type="caution">
    <text evidence="1">The sequence shown here is derived from an EMBL/GenBank/DDBJ whole genome shotgun (WGS) entry which is preliminary data.</text>
</comment>
<keyword evidence="2" id="KW-1185">Reference proteome</keyword>
<dbReference type="OrthoDB" id="3254025at2759"/>
<evidence type="ECO:0000313" key="1">
    <source>
        <dbReference type="EMBL" id="GJE88744.1"/>
    </source>
</evidence>
<reference evidence="1 2" key="1">
    <citation type="submission" date="2021-08" db="EMBL/GenBank/DDBJ databases">
        <title>Draft Genome Sequence of Phanerochaete sordida strain YK-624.</title>
        <authorList>
            <person name="Mori T."/>
            <person name="Dohra H."/>
            <person name="Suzuki T."/>
            <person name="Kawagishi H."/>
            <person name="Hirai H."/>
        </authorList>
    </citation>
    <scope>NUCLEOTIDE SEQUENCE [LARGE SCALE GENOMIC DNA]</scope>
    <source>
        <strain evidence="1 2">YK-624</strain>
    </source>
</reference>
<dbReference type="Proteomes" id="UP000703269">
    <property type="component" value="Unassembled WGS sequence"/>
</dbReference>